<comment type="catalytic activity">
    <reaction evidence="16 17">
        <text>a ubiquinone + n Na(+)(in) + NADH + H(+) = a ubiquinol + n Na(+)(out) + NAD(+)</text>
        <dbReference type="Rhea" id="RHEA:47748"/>
        <dbReference type="Rhea" id="RHEA-COMP:9565"/>
        <dbReference type="Rhea" id="RHEA-COMP:9566"/>
        <dbReference type="ChEBI" id="CHEBI:15378"/>
        <dbReference type="ChEBI" id="CHEBI:16389"/>
        <dbReference type="ChEBI" id="CHEBI:17976"/>
        <dbReference type="ChEBI" id="CHEBI:29101"/>
        <dbReference type="ChEBI" id="CHEBI:57540"/>
        <dbReference type="ChEBI" id="CHEBI:57945"/>
        <dbReference type="EC" id="7.2.1.1"/>
    </reaction>
</comment>
<keyword evidence="14 16" id="KW-0472">Membrane</keyword>
<dbReference type="InterPro" id="IPR007329">
    <property type="entry name" value="FMN-bd"/>
</dbReference>
<evidence type="ECO:0000313" key="20">
    <source>
        <dbReference type="EMBL" id="QEG41222.1"/>
    </source>
</evidence>
<keyword evidence="20" id="KW-0560">Oxidoreductase</keyword>
<gene>
    <name evidence="16 20" type="primary">nqrC</name>
    <name evidence="20" type="ORF">UC8_32410</name>
</gene>
<reference evidence="20 21" key="1">
    <citation type="submission" date="2019-08" db="EMBL/GenBank/DDBJ databases">
        <title>Deep-cultivation of Planctomycetes and their phenomic and genomic characterization uncovers novel biology.</title>
        <authorList>
            <person name="Wiegand S."/>
            <person name="Jogler M."/>
            <person name="Boedeker C."/>
            <person name="Pinto D."/>
            <person name="Vollmers J."/>
            <person name="Rivas-Marin E."/>
            <person name="Kohn T."/>
            <person name="Peeters S.H."/>
            <person name="Heuer A."/>
            <person name="Rast P."/>
            <person name="Oberbeckmann S."/>
            <person name="Bunk B."/>
            <person name="Jeske O."/>
            <person name="Meyerdierks A."/>
            <person name="Storesund J.E."/>
            <person name="Kallscheuer N."/>
            <person name="Luecker S."/>
            <person name="Lage O.M."/>
            <person name="Pohl T."/>
            <person name="Merkel B.J."/>
            <person name="Hornburger P."/>
            <person name="Mueller R.-W."/>
            <person name="Bruemmer F."/>
            <person name="Labrenz M."/>
            <person name="Spormann A.M."/>
            <person name="Op den Camp H."/>
            <person name="Overmann J."/>
            <person name="Amann R."/>
            <person name="Jetten M.S.M."/>
            <person name="Mascher T."/>
            <person name="Medema M.H."/>
            <person name="Devos D.P."/>
            <person name="Kaster A.-K."/>
            <person name="Ovreas L."/>
            <person name="Rohde M."/>
            <person name="Galperin M.Y."/>
            <person name="Jogler C."/>
        </authorList>
    </citation>
    <scope>NUCLEOTIDE SEQUENCE [LARGE SCALE GENOMIC DNA]</scope>
    <source>
        <strain evidence="20 21">UC8</strain>
    </source>
</reference>
<comment type="subunit">
    <text evidence="16 17">Composed of six subunits; NqrA, NqrB, NqrC, NqrD, NqrE and NqrF.</text>
</comment>
<evidence type="ECO:0000256" key="16">
    <source>
        <dbReference type="HAMAP-Rule" id="MF_00427"/>
    </source>
</evidence>
<keyword evidence="3" id="KW-0997">Cell inner membrane</keyword>
<dbReference type="InterPro" id="IPR010204">
    <property type="entry name" value="NqrC"/>
</dbReference>
<dbReference type="EMBL" id="CP042914">
    <property type="protein sequence ID" value="QEG41222.1"/>
    <property type="molecule type" value="Genomic_DNA"/>
</dbReference>
<keyword evidence="4 16" id="KW-0597">Phosphoprotein</keyword>
<proteinExistence type="inferred from homology"/>
<dbReference type="KEGG" id="rul:UC8_32410"/>
<dbReference type="Pfam" id="PF04205">
    <property type="entry name" value="FMN_bind"/>
    <property type="match status" value="1"/>
</dbReference>
<keyword evidence="13 16" id="KW-0830">Ubiquinone</keyword>
<keyword evidence="11 16" id="KW-0915">Sodium</keyword>
<dbReference type="PANTHER" id="PTHR37838:SF1">
    <property type="entry name" value="NA(+)-TRANSLOCATING NADH-QUINONE REDUCTASE SUBUNIT C"/>
    <property type="match status" value="1"/>
</dbReference>
<evidence type="ECO:0000256" key="4">
    <source>
        <dbReference type="ARBA" id="ARBA00022553"/>
    </source>
</evidence>
<evidence type="ECO:0000256" key="2">
    <source>
        <dbReference type="ARBA" id="ARBA00022475"/>
    </source>
</evidence>
<dbReference type="GO" id="GO:0010181">
    <property type="term" value="F:FMN binding"/>
    <property type="evidence" value="ECO:0007669"/>
    <property type="project" value="UniProtKB-UniRule"/>
</dbReference>
<dbReference type="OrthoDB" id="9794010at2"/>
<evidence type="ECO:0000256" key="13">
    <source>
        <dbReference type="ARBA" id="ARBA00023075"/>
    </source>
</evidence>
<dbReference type="PIRSF" id="PIRSF009437">
    <property type="entry name" value="NQR-1_subunit_C"/>
    <property type="match status" value="1"/>
</dbReference>
<keyword evidence="2 16" id="KW-1003">Cell membrane</keyword>
<dbReference type="GO" id="GO:0006814">
    <property type="term" value="P:sodium ion transport"/>
    <property type="evidence" value="ECO:0007669"/>
    <property type="project" value="UniProtKB-UniRule"/>
</dbReference>
<evidence type="ECO:0000256" key="12">
    <source>
        <dbReference type="ARBA" id="ARBA00023065"/>
    </source>
</evidence>
<evidence type="ECO:0000256" key="3">
    <source>
        <dbReference type="ARBA" id="ARBA00022519"/>
    </source>
</evidence>
<dbReference type="Proteomes" id="UP000325286">
    <property type="component" value="Chromosome"/>
</dbReference>
<dbReference type="SMART" id="SM00900">
    <property type="entry name" value="FMN_bind"/>
    <property type="match status" value="1"/>
</dbReference>
<accession>A0A5B9QTI0</accession>
<keyword evidence="10 16" id="KW-0520">NAD</keyword>
<evidence type="ECO:0000256" key="17">
    <source>
        <dbReference type="PIRNR" id="PIRNR009437"/>
    </source>
</evidence>
<sequence>MKQRDSLQYTIGVALALCVVCSLSVSAAYVFLKPRQDANKLLDRQRNIVDAAGLADDELGISASELTRDQVEELYRVVEERFVDLRSGNYTTEVDKDYDPREVVNNSEEQYIEALPEGIKNPLGTDLRERIVRVYLIKDFKDDSVVKQVVLPVYGKGLWSTLYGYLALKKDIETVQGLTFYEHGETPGLGGEVDNVNWKAQWVGREVFGDSGEPELGVSKGPAPSDNPYLVDGLSGATITSNGVTDLLRYWVSDNAYGPYLEKLKTELAGGEPVPTTAGEDPGPAPADDASDGDQSDDEIPVVERKKPAATEGEAE</sequence>
<evidence type="ECO:0000256" key="14">
    <source>
        <dbReference type="ARBA" id="ARBA00023136"/>
    </source>
</evidence>
<feature type="domain" description="FMN-binding" evidence="19">
    <location>
        <begin position="157"/>
        <end position="255"/>
    </location>
</feature>
<evidence type="ECO:0000256" key="6">
    <source>
        <dbReference type="ARBA" id="ARBA00022643"/>
    </source>
</evidence>
<comment type="caution">
    <text evidence="16">Lacks conserved residue(s) required for the propagation of feature annotation.</text>
</comment>
<comment type="similarity">
    <text evidence="16 17">Belongs to the NqrC family.</text>
</comment>
<evidence type="ECO:0000256" key="11">
    <source>
        <dbReference type="ARBA" id="ARBA00023053"/>
    </source>
</evidence>
<dbReference type="NCBIfam" id="TIGR01938">
    <property type="entry name" value="nqrC"/>
    <property type="match status" value="1"/>
</dbReference>
<evidence type="ECO:0000256" key="10">
    <source>
        <dbReference type="ARBA" id="ARBA00023027"/>
    </source>
</evidence>
<evidence type="ECO:0000256" key="7">
    <source>
        <dbReference type="ARBA" id="ARBA00022692"/>
    </source>
</evidence>
<evidence type="ECO:0000256" key="9">
    <source>
        <dbReference type="ARBA" id="ARBA00022989"/>
    </source>
</evidence>
<keyword evidence="1 16" id="KW-0813">Transport</keyword>
<keyword evidence="12 16" id="KW-0406">Ion transport</keyword>
<dbReference type="RefSeq" id="WP_068139348.1">
    <property type="nucleotide sequence ID" value="NZ_CP042914.1"/>
</dbReference>
<feature type="compositionally biased region" description="Acidic residues" evidence="18">
    <location>
        <begin position="289"/>
        <end position="301"/>
    </location>
</feature>
<dbReference type="GO" id="GO:0016655">
    <property type="term" value="F:oxidoreductase activity, acting on NAD(P)H, quinone or similar compound as acceptor"/>
    <property type="evidence" value="ECO:0007669"/>
    <property type="project" value="UniProtKB-UniRule"/>
</dbReference>
<feature type="compositionally biased region" description="Low complexity" evidence="18">
    <location>
        <begin position="275"/>
        <end position="288"/>
    </location>
</feature>
<evidence type="ECO:0000313" key="21">
    <source>
        <dbReference type="Proteomes" id="UP000325286"/>
    </source>
</evidence>
<evidence type="ECO:0000256" key="18">
    <source>
        <dbReference type="SAM" id="MobiDB-lite"/>
    </source>
</evidence>
<comment type="function">
    <text evidence="16">NQR complex catalyzes the reduction of ubiquinone-1 to ubiquinol by two successive reactions, coupled with the transport of Na(+) ions from the cytoplasm to the periplasm. NqrA to NqrE are probably involved in the second step, the conversion of ubisemiquinone to ubiquinol.</text>
</comment>
<evidence type="ECO:0000259" key="19">
    <source>
        <dbReference type="SMART" id="SM00900"/>
    </source>
</evidence>
<evidence type="ECO:0000256" key="1">
    <source>
        <dbReference type="ARBA" id="ARBA00022448"/>
    </source>
</evidence>
<protein>
    <recommendedName>
        <fullName evidence="16 17">Na(+)-translocating NADH-quinone reductase subunit C</fullName>
        <shortName evidence="16 17">Na(+)-NQR subunit C</shortName>
        <shortName evidence="16 17">Na(+)-translocating NQR subunit C</shortName>
        <ecNumber evidence="16 17">7.2.1.1</ecNumber>
    </recommendedName>
    <alternativeName>
        <fullName evidence="16 17">NQR complex subunit C</fullName>
    </alternativeName>
    <alternativeName>
        <fullName evidence="16 17">NQR-1 subunit C</fullName>
    </alternativeName>
</protein>
<keyword evidence="21" id="KW-1185">Reference proteome</keyword>
<keyword evidence="5 16" id="KW-0285">Flavoprotein</keyword>
<dbReference type="NCBIfam" id="NF003749">
    <property type="entry name" value="PRK05346.1-5"/>
    <property type="match status" value="1"/>
</dbReference>
<feature type="region of interest" description="Disordered" evidence="18">
    <location>
        <begin position="269"/>
        <end position="316"/>
    </location>
</feature>
<comment type="subcellular location">
    <subcellularLocation>
        <location evidence="16">Cell membrane</location>
        <topology evidence="16">Single-pass membrane protein</topology>
    </subcellularLocation>
</comment>
<keyword evidence="7 16" id="KW-0812">Transmembrane</keyword>
<dbReference type="PANTHER" id="PTHR37838">
    <property type="entry name" value="NA(+)-TRANSLOCATING NADH-QUINONE REDUCTASE SUBUNIT C"/>
    <property type="match status" value="1"/>
</dbReference>
<evidence type="ECO:0000256" key="15">
    <source>
        <dbReference type="ARBA" id="ARBA00023201"/>
    </source>
</evidence>
<dbReference type="GO" id="GO:0005886">
    <property type="term" value="C:plasma membrane"/>
    <property type="evidence" value="ECO:0007669"/>
    <property type="project" value="UniProtKB-SubCell"/>
</dbReference>
<organism evidence="20 21">
    <name type="scientific">Roseimaritima ulvae</name>
    <dbReference type="NCBI Taxonomy" id="980254"/>
    <lineage>
        <taxon>Bacteria</taxon>
        <taxon>Pseudomonadati</taxon>
        <taxon>Planctomycetota</taxon>
        <taxon>Planctomycetia</taxon>
        <taxon>Pirellulales</taxon>
        <taxon>Pirellulaceae</taxon>
        <taxon>Roseimaritima</taxon>
    </lineage>
</organism>
<name>A0A5B9QTI0_9BACT</name>
<keyword evidence="6 16" id="KW-0288">FMN</keyword>
<comment type="cofactor">
    <cofactor evidence="16 17">
        <name>FMN</name>
        <dbReference type="ChEBI" id="CHEBI:58210"/>
    </cofactor>
</comment>
<keyword evidence="15 16" id="KW-0739">Sodium transport</keyword>
<dbReference type="AlphaFoldDB" id="A0A5B9QTI0"/>
<keyword evidence="8 16" id="KW-1278">Translocase</keyword>
<dbReference type="HAMAP" id="MF_00427">
    <property type="entry name" value="NqrC"/>
    <property type="match status" value="1"/>
</dbReference>
<evidence type="ECO:0000256" key="8">
    <source>
        <dbReference type="ARBA" id="ARBA00022967"/>
    </source>
</evidence>
<feature type="modified residue" description="FMN phosphoryl threonine" evidence="16">
    <location>
        <position position="238"/>
    </location>
</feature>
<keyword evidence="9 16" id="KW-1133">Transmembrane helix</keyword>
<evidence type="ECO:0000256" key="5">
    <source>
        <dbReference type="ARBA" id="ARBA00022630"/>
    </source>
</evidence>
<dbReference type="EC" id="7.2.1.1" evidence="16 17"/>